<feature type="transmembrane region" description="Helical" evidence="2">
    <location>
        <begin position="89"/>
        <end position="107"/>
    </location>
</feature>
<sequence length="391" mass="43401">MTAQSQATPLSEMRFDALDGCRGLCALMVVLLHAPIAGPIGQSAFVRHSFLFVDFFFVLSGFVIAHSWGARLMAGRRWADFIQARFWRVYPLHFAMLMLFLVFELIMRGGRGWDGAQTPETFLHNLLLTHSFGFVSQLSWNYPSWSISAEFVSYIIFAALTVGAARWLRAILPILALAGSAFLLVRLGHIEAHVDYGWLRCLVGFSLGALLRLFLWERLRCDVPPVPTMRWTLLELATVLYVIGFVSLFGTAKLSIAAPFVFMAAIFVLAHEGGWVSRLLKSRPVMLLGLLSYSLYMTHAFVIARLTNAATLAEKLWHRPIFVEVAPGTKIMADTLTGEIVVLALILSGTIVVSALTWRFIERPSQAIGKRLASGGTMASRRPAEAAQPSR</sequence>
<dbReference type="GO" id="GO:0016747">
    <property type="term" value="F:acyltransferase activity, transferring groups other than amino-acyl groups"/>
    <property type="evidence" value="ECO:0007669"/>
    <property type="project" value="InterPro"/>
</dbReference>
<keyword evidence="4" id="KW-0012">Acyltransferase</keyword>
<name>A0A175RQX6_9HYPH</name>
<feature type="domain" description="Acyltransferase 3" evidence="3">
    <location>
        <begin position="16"/>
        <end position="358"/>
    </location>
</feature>
<dbReference type="AlphaFoldDB" id="A0A175RQX6"/>
<accession>A0A175RQX6</accession>
<keyword evidence="4" id="KW-0808">Transferase</keyword>
<feature type="region of interest" description="Disordered" evidence="1">
    <location>
        <begin position="372"/>
        <end position="391"/>
    </location>
</feature>
<dbReference type="RefSeq" id="WP_058599823.1">
    <property type="nucleotide sequence ID" value="NZ_LDQA01000020.1"/>
</dbReference>
<evidence type="ECO:0000256" key="2">
    <source>
        <dbReference type="SAM" id="Phobius"/>
    </source>
</evidence>
<feature type="transmembrane region" description="Helical" evidence="2">
    <location>
        <begin position="197"/>
        <end position="216"/>
    </location>
</feature>
<dbReference type="Pfam" id="PF01757">
    <property type="entry name" value="Acyl_transf_3"/>
    <property type="match status" value="1"/>
</dbReference>
<keyword evidence="2" id="KW-1133">Transmembrane helix</keyword>
<feature type="transmembrane region" description="Helical" evidence="2">
    <location>
        <begin position="228"/>
        <end position="250"/>
    </location>
</feature>
<dbReference type="EMBL" id="LDQA01000020">
    <property type="protein sequence ID" value="KTR06136.1"/>
    <property type="molecule type" value="Genomic_DNA"/>
</dbReference>
<evidence type="ECO:0000313" key="4">
    <source>
        <dbReference type="EMBL" id="KTR06136.1"/>
    </source>
</evidence>
<evidence type="ECO:0000259" key="3">
    <source>
        <dbReference type="Pfam" id="PF01757"/>
    </source>
</evidence>
<protein>
    <submittedName>
        <fullName evidence="4">Acyltransferase</fullName>
    </submittedName>
</protein>
<keyword evidence="2" id="KW-0812">Transmembrane</keyword>
<dbReference type="PATRIC" id="fig|401562.4.peg.1423"/>
<dbReference type="Proteomes" id="UP000078529">
    <property type="component" value="Unassembled WGS sequence"/>
</dbReference>
<feature type="transmembrane region" description="Helical" evidence="2">
    <location>
        <begin position="340"/>
        <end position="361"/>
    </location>
</feature>
<evidence type="ECO:0000313" key="5">
    <source>
        <dbReference type="Proteomes" id="UP000078529"/>
    </source>
</evidence>
<feature type="transmembrane region" description="Helical" evidence="2">
    <location>
        <begin position="256"/>
        <end position="275"/>
    </location>
</feature>
<proteinExistence type="predicted"/>
<gene>
    <name evidence="4" type="ORF">NS365_08340</name>
</gene>
<dbReference type="PANTHER" id="PTHR23028:SF131">
    <property type="entry name" value="BLR2367 PROTEIN"/>
    <property type="match status" value="1"/>
</dbReference>
<organism evidence="4 5">
    <name type="scientific">Aureimonas ureilytica</name>
    <dbReference type="NCBI Taxonomy" id="401562"/>
    <lineage>
        <taxon>Bacteria</taxon>
        <taxon>Pseudomonadati</taxon>
        <taxon>Pseudomonadota</taxon>
        <taxon>Alphaproteobacteria</taxon>
        <taxon>Hyphomicrobiales</taxon>
        <taxon>Aurantimonadaceae</taxon>
        <taxon>Aureimonas</taxon>
    </lineage>
</organism>
<dbReference type="InterPro" id="IPR002656">
    <property type="entry name" value="Acyl_transf_3_dom"/>
</dbReference>
<reference evidence="4 5" key="1">
    <citation type="journal article" date="2016" name="Front. Microbiol.">
        <title>Genomic Resource of Rice Seed Associated Bacteria.</title>
        <authorList>
            <person name="Midha S."/>
            <person name="Bansal K."/>
            <person name="Sharma S."/>
            <person name="Kumar N."/>
            <person name="Patil P.P."/>
            <person name="Chaudhry V."/>
            <person name="Patil P.B."/>
        </authorList>
    </citation>
    <scope>NUCLEOTIDE SEQUENCE [LARGE SCALE GENOMIC DNA]</scope>
    <source>
        <strain evidence="4 5">NS365</strain>
    </source>
</reference>
<keyword evidence="2" id="KW-0472">Membrane</keyword>
<dbReference type="GO" id="GO:0000271">
    <property type="term" value="P:polysaccharide biosynthetic process"/>
    <property type="evidence" value="ECO:0007669"/>
    <property type="project" value="TreeGrafter"/>
</dbReference>
<feature type="transmembrane region" description="Helical" evidence="2">
    <location>
        <begin position="167"/>
        <end position="185"/>
    </location>
</feature>
<feature type="transmembrane region" description="Helical" evidence="2">
    <location>
        <begin position="21"/>
        <end position="38"/>
    </location>
</feature>
<evidence type="ECO:0000256" key="1">
    <source>
        <dbReference type="SAM" id="MobiDB-lite"/>
    </source>
</evidence>
<keyword evidence="5" id="KW-1185">Reference proteome</keyword>
<dbReference type="InterPro" id="IPR050879">
    <property type="entry name" value="Acyltransferase_3"/>
</dbReference>
<feature type="transmembrane region" description="Helical" evidence="2">
    <location>
        <begin position="142"/>
        <end position="160"/>
    </location>
</feature>
<feature type="transmembrane region" description="Helical" evidence="2">
    <location>
        <begin position="287"/>
        <end position="307"/>
    </location>
</feature>
<comment type="caution">
    <text evidence="4">The sequence shown here is derived from an EMBL/GenBank/DDBJ whole genome shotgun (WGS) entry which is preliminary data.</text>
</comment>
<dbReference type="GO" id="GO:0016020">
    <property type="term" value="C:membrane"/>
    <property type="evidence" value="ECO:0007669"/>
    <property type="project" value="TreeGrafter"/>
</dbReference>
<feature type="transmembrane region" description="Helical" evidence="2">
    <location>
        <begin position="50"/>
        <end position="68"/>
    </location>
</feature>
<dbReference type="PANTHER" id="PTHR23028">
    <property type="entry name" value="ACETYLTRANSFERASE"/>
    <property type="match status" value="1"/>
</dbReference>